<gene>
    <name evidence="1" type="ORF">OIU80_10715</name>
</gene>
<name>A0A9X3C157_9FLAO</name>
<keyword evidence="2" id="KW-1185">Reference proteome</keyword>
<dbReference type="RefSeq" id="WP_264287003.1">
    <property type="nucleotide sequence ID" value="NZ_JAOZEV010000007.1"/>
</dbReference>
<protein>
    <submittedName>
        <fullName evidence="1">Uncharacterized protein</fullName>
    </submittedName>
</protein>
<accession>A0A9X3C157</accession>
<dbReference type="AlphaFoldDB" id="A0A9X3C157"/>
<reference evidence="1" key="1">
    <citation type="submission" date="2022-10" db="EMBL/GenBank/DDBJ databases">
        <title>Two novel species of Flavobacterium.</title>
        <authorList>
            <person name="Liu Q."/>
            <person name="Xin Y.-H."/>
        </authorList>
    </citation>
    <scope>NUCLEOTIDE SEQUENCE</scope>
    <source>
        <strain evidence="1">LS1R47</strain>
    </source>
</reference>
<comment type="caution">
    <text evidence="1">The sequence shown here is derived from an EMBL/GenBank/DDBJ whole genome shotgun (WGS) entry which is preliminary data.</text>
</comment>
<evidence type="ECO:0000313" key="1">
    <source>
        <dbReference type="EMBL" id="MCV9932755.1"/>
    </source>
</evidence>
<evidence type="ECO:0000313" key="2">
    <source>
        <dbReference type="Proteomes" id="UP001151133"/>
    </source>
</evidence>
<organism evidence="1 2">
    <name type="scientific">Flavobacterium frigoritolerans</name>
    <dbReference type="NCBI Taxonomy" id="2987686"/>
    <lineage>
        <taxon>Bacteria</taxon>
        <taxon>Pseudomonadati</taxon>
        <taxon>Bacteroidota</taxon>
        <taxon>Flavobacteriia</taxon>
        <taxon>Flavobacteriales</taxon>
        <taxon>Flavobacteriaceae</taxon>
        <taxon>Flavobacterium</taxon>
    </lineage>
</organism>
<proteinExistence type="predicted"/>
<dbReference type="Proteomes" id="UP001151133">
    <property type="component" value="Unassembled WGS sequence"/>
</dbReference>
<sequence length="195" mass="23141">MKYTYILIFLLLIACNSKAPIEVKQIVSNEIVTLEDNYKDRSLIKDSIRISIPLEFEITINSSVGYIAWHYNVNGKILNESRFDYQVYDKQNKTKQIRQLDFKETVNNNPISIILKERNHLISKKDAQELLKKYNINRSLDNLNPKDTIKLTTYDKFRIENKEMINDFNKINDSIKFRVMKGDGSFFYIDKKINW</sequence>
<dbReference type="PROSITE" id="PS51257">
    <property type="entry name" value="PROKAR_LIPOPROTEIN"/>
    <property type="match status" value="1"/>
</dbReference>
<dbReference type="EMBL" id="JAOZEV010000007">
    <property type="protein sequence ID" value="MCV9932755.1"/>
    <property type="molecule type" value="Genomic_DNA"/>
</dbReference>